<evidence type="ECO:0000313" key="3">
    <source>
        <dbReference type="Proteomes" id="UP000383971"/>
    </source>
</evidence>
<name>A0A5E4SFM2_9BURK</name>
<keyword evidence="1" id="KW-0472">Membrane</keyword>
<dbReference type="RefSeq" id="WP_150583716.1">
    <property type="nucleotide sequence ID" value="NZ_CABPSE010000001.1"/>
</dbReference>
<protein>
    <submittedName>
        <fullName evidence="2">Tat (Twin-arginine translocation) pathway signal sequence</fullName>
    </submittedName>
</protein>
<keyword evidence="1" id="KW-0812">Transmembrane</keyword>
<evidence type="ECO:0000256" key="1">
    <source>
        <dbReference type="SAM" id="Phobius"/>
    </source>
</evidence>
<dbReference type="AlphaFoldDB" id="A0A5E4SFM2"/>
<accession>A0A5E4SFM2</accession>
<gene>
    <name evidence="2" type="ORF">PCO31111_00776</name>
</gene>
<keyword evidence="3" id="KW-1185">Reference proteome</keyword>
<sequence length="203" mass="22094">MVGKTITIARQESGAIESGMRVELTRREMLRGTGILIGTLALSSTLAMVTPSRVWAAELQRLSTHQGAVLLALSKQIFPHSNLDDAVYALLVKALDGKAQKDATVRKQLVDGIRELDRRAPGTDWTKQPAQAQIQDVEAISKSPFFETVRGTGIVALYSNTLAYKHFGYRASEGDGGYLFNGFNDLAWLPNPPEQDSGPIPAQ</sequence>
<reference evidence="2 3" key="1">
    <citation type="submission" date="2019-08" db="EMBL/GenBank/DDBJ databases">
        <authorList>
            <person name="Peeters C."/>
        </authorList>
    </citation>
    <scope>NUCLEOTIDE SEQUENCE [LARGE SCALE GENOMIC DNA]</scope>
    <source>
        <strain evidence="2 3">LMG 31111</strain>
    </source>
</reference>
<organism evidence="2 3">
    <name type="scientific">Pandoraea communis</name>
    <dbReference type="NCBI Taxonomy" id="2508297"/>
    <lineage>
        <taxon>Bacteria</taxon>
        <taxon>Pseudomonadati</taxon>
        <taxon>Pseudomonadota</taxon>
        <taxon>Betaproteobacteria</taxon>
        <taxon>Burkholderiales</taxon>
        <taxon>Burkholderiaceae</taxon>
        <taxon>Pandoraea</taxon>
    </lineage>
</organism>
<evidence type="ECO:0000313" key="2">
    <source>
        <dbReference type="EMBL" id="VVD73971.1"/>
    </source>
</evidence>
<feature type="transmembrane region" description="Helical" evidence="1">
    <location>
        <begin position="29"/>
        <end position="49"/>
    </location>
</feature>
<dbReference type="EMBL" id="CABPSE010000001">
    <property type="protein sequence ID" value="VVD73971.1"/>
    <property type="molecule type" value="Genomic_DNA"/>
</dbReference>
<dbReference type="InterPro" id="IPR006311">
    <property type="entry name" value="TAT_signal"/>
</dbReference>
<dbReference type="Proteomes" id="UP000383971">
    <property type="component" value="Unassembled WGS sequence"/>
</dbReference>
<keyword evidence="1" id="KW-1133">Transmembrane helix</keyword>
<proteinExistence type="predicted"/>
<dbReference type="PROSITE" id="PS51318">
    <property type="entry name" value="TAT"/>
    <property type="match status" value="1"/>
</dbReference>